<keyword evidence="2 7" id="KW-0813">Transport</keyword>
<evidence type="ECO:0000313" key="10">
    <source>
        <dbReference type="Proteomes" id="UP001595882"/>
    </source>
</evidence>
<name>A0ABV8WTB1_9BACI</name>
<feature type="transmembrane region" description="Helical" evidence="7">
    <location>
        <begin position="265"/>
        <end position="289"/>
    </location>
</feature>
<gene>
    <name evidence="9" type="ORF">ACFOY7_00420</name>
</gene>
<evidence type="ECO:0000313" key="9">
    <source>
        <dbReference type="EMBL" id="MFC4401561.1"/>
    </source>
</evidence>
<keyword evidence="3" id="KW-1003">Cell membrane</keyword>
<evidence type="ECO:0000256" key="4">
    <source>
        <dbReference type="ARBA" id="ARBA00022692"/>
    </source>
</evidence>
<comment type="subcellular location">
    <subcellularLocation>
        <location evidence="1 7">Cell membrane</location>
        <topology evidence="1 7">Multi-pass membrane protein</topology>
    </subcellularLocation>
</comment>
<dbReference type="RefSeq" id="WP_390248265.1">
    <property type="nucleotide sequence ID" value="NZ_JBHSDT010000001.1"/>
</dbReference>
<dbReference type="SUPFAM" id="SSF161098">
    <property type="entry name" value="MetI-like"/>
    <property type="match status" value="1"/>
</dbReference>
<evidence type="ECO:0000256" key="1">
    <source>
        <dbReference type="ARBA" id="ARBA00004651"/>
    </source>
</evidence>
<feature type="transmembrane region" description="Helical" evidence="7">
    <location>
        <begin position="203"/>
        <end position="228"/>
    </location>
</feature>
<feature type="transmembrane region" description="Helical" evidence="7">
    <location>
        <begin position="71"/>
        <end position="97"/>
    </location>
</feature>
<evidence type="ECO:0000256" key="2">
    <source>
        <dbReference type="ARBA" id="ARBA00022448"/>
    </source>
</evidence>
<evidence type="ECO:0000256" key="5">
    <source>
        <dbReference type="ARBA" id="ARBA00022989"/>
    </source>
</evidence>
<feature type="transmembrane region" description="Helical" evidence="7">
    <location>
        <begin position="109"/>
        <end position="129"/>
    </location>
</feature>
<dbReference type="InterPro" id="IPR051393">
    <property type="entry name" value="ABC_transporter_permease"/>
</dbReference>
<organism evidence="9 10">
    <name type="scientific">Gracilibacillus xinjiangensis</name>
    <dbReference type="NCBI Taxonomy" id="1193282"/>
    <lineage>
        <taxon>Bacteria</taxon>
        <taxon>Bacillati</taxon>
        <taxon>Bacillota</taxon>
        <taxon>Bacilli</taxon>
        <taxon>Bacillales</taxon>
        <taxon>Bacillaceae</taxon>
        <taxon>Gracilibacillus</taxon>
    </lineage>
</organism>
<accession>A0ABV8WTB1</accession>
<dbReference type="PANTHER" id="PTHR30193">
    <property type="entry name" value="ABC TRANSPORTER PERMEASE PROTEIN"/>
    <property type="match status" value="1"/>
</dbReference>
<dbReference type="InterPro" id="IPR000515">
    <property type="entry name" value="MetI-like"/>
</dbReference>
<proteinExistence type="inferred from homology"/>
<dbReference type="Gene3D" id="1.10.3720.10">
    <property type="entry name" value="MetI-like"/>
    <property type="match status" value="1"/>
</dbReference>
<dbReference type="PANTHER" id="PTHR30193:SF37">
    <property type="entry name" value="INNER MEMBRANE ABC TRANSPORTER PERMEASE PROTEIN YCJO"/>
    <property type="match status" value="1"/>
</dbReference>
<reference evidence="10" key="1">
    <citation type="journal article" date="2019" name="Int. J. Syst. Evol. Microbiol.">
        <title>The Global Catalogue of Microorganisms (GCM) 10K type strain sequencing project: providing services to taxonomists for standard genome sequencing and annotation.</title>
        <authorList>
            <consortium name="The Broad Institute Genomics Platform"/>
            <consortium name="The Broad Institute Genome Sequencing Center for Infectious Disease"/>
            <person name="Wu L."/>
            <person name="Ma J."/>
        </authorList>
    </citation>
    <scope>NUCLEOTIDE SEQUENCE [LARGE SCALE GENOMIC DNA]</scope>
    <source>
        <strain evidence="10">CCUG 37865</strain>
    </source>
</reference>
<sequence>MMDKPTWNNTLRALLYLLPALIILITFNIYPIIKSFLMSLYTDYDFYNDVVYKYGLSNFIQIFKDPNFLKAVINTTVFVIGVVPISIVLSLAIAILLNSKIKALSFFRTIYFLPFVTSVVAVAIVWSWIFHSDYGLLNYFLGLFGIDPIQWLTDPAYSMPALIILSIWKGLGFNIIIFLAGLQNINKQYYLAAQVDGASGWHRFLSVTLPLLSPTMFFISIISIINAFKVFDEIFALFNGRPGPANSTLTVVYYVYQKFYEEWEFGLASAAAFVLFIIVFLFTLIQLSLGKKFVHYQ</sequence>
<feature type="transmembrane region" description="Helical" evidence="7">
    <location>
        <begin position="12"/>
        <end position="33"/>
    </location>
</feature>
<feature type="domain" description="ABC transmembrane type-1" evidence="8">
    <location>
        <begin position="72"/>
        <end position="286"/>
    </location>
</feature>
<dbReference type="Proteomes" id="UP001595882">
    <property type="component" value="Unassembled WGS sequence"/>
</dbReference>
<dbReference type="PROSITE" id="PS50928">
    <property type="entry name" value="ABC_TM1"/>
    <property type="match status" value="1"/>
</dbReference>
<dbReference type="InterPro" id="IPR035906">
    <property type="entry name" value="MetI-like_sf"/>
</dbReference>
<feature type="transmembrane region" description="Helical" evidence="7">
    <location>
        <begin position="161"/>
        <end position="182"/>
    </location>
</feature>
<keyword evidence="5 7" id="KW-1133">Transmembrane helix</keyword>
<dbReference type="CDD" id="cd06261">
    <property type="entry name" value="TM_PBP2"/>
    <property type="match status" value="1"/>
</dbReference>
<comment type="caution">
    <text evidence="9">The sequence shown here is derived from an EMBL/GenBank/DDBJ whole genome shotgun (WGS) entry which is preliminary data.</text>
</comment>
<evidence type="ECO:0000259" key="8">
    <source>
        <dbReference type="PROSITE" id="PS50928"/>
    </source>
</evidence>
<keyword evidence="6 7" id="KW-0472">Membrane</keyword>
<evidence type="ECO:0000256" key="7">
    <source>
        <dbReference type="RuleBase" id="RU363032"/>
    </source>
</evidence>
<comment type="similarity">
    <text evidence="7">Belongs to the binding-protein-dependent transport system permease family.</text>
</comment>
<evidence type="ECO:0000256" key="3">
    <source>
        <dbReference type="ARBA" id="ARBA00022475"/>
    </source>
</evidence>
<protein>
    <submittedName>
        <fullName evidence="9">Carbohydrate ABC transporter permease</fullName>
    </submittedName>
</protein>
<dbReference type="Pfam" id="PF00528">
    <property type="entry name" value="BPD_transp_1"/>
    <property type="match status" value="1"/>
</dbReference>
<evidence type="ECO:0000256" key="6">
    <source>
        <dbReference type="ARBA" id="ARBA00023136"/>
    </source>
</evidence>
<keyword evidence="4 7" id="KW-0812">Transmembrane</keyword>
<dbReference type="EMBL" id="JBHSDT010000001">
    <property type="protein sequence ID" value="MFC4401561.1"/>
    <property type="molecule type" value="Genomic_DNA"/>
</dbReference>
<keyword evidence="10" id="KW-1185">Reference proteome</keyword>